<keyword evidence="1" id="KW-0732">Signal</keyword>
<accession>A0A6A5TER3</accession>
<evidence type="ECO:0000313" key="3">
    <source>
        <dbReference type="Proteomes" id="UP000800038"/>
    </source>
</evidence>
<feature type="signal peptide" evidence="1">
    <location>
        <begin position="1"/>
        <end position="19"/>
    </location>
</feature>
<evidence type="ECO:0000256" key="1">
    <source>
        <dbReference type="SAM" id="SignalP"/>
    </source>
</evidence>
<sequence length="70" mass="7150">MKLFTSVALLFSFASGSLAYYNCNLPVGGAYGTCTGNGGDRGYFACNSAFPCRVQGNGCYPLGSGVANCS</sequence>
<proteinExistence type="predicted"/>
<name>A0A6A5TER3_9PLEO</name>
<gene>
    <name evidence="2" type="ORF">EJ02DRAFT_449567</name>
</gene>
<feature type="chain" id="PRO_5025434971" evidence="1">
    <location>
        <begin position="20"/>
        <end position="70"/>
    </location>
</feature>
<evidence type="ECO:0000313" key="2">
    <source>
        <dbReference type="EMBL" id="KAF1947387.1"/>
    </source>
</evidence>
<keyword evidence="3" id="KW-1185">Reference proteome</keyword>
<reference evidence="2" key="1">
    <citation type="journal article" date="2020" name="Stud. Mycol.">
        <title>101 Dothideomycetes genomes: a test case for predicting lifestyles and emergence of pathogens.</title>
        <authorList>
            <person name="Haridas S."/>
            <person name="Albert R."/>
            <person name="Binder M."/>
            <person name="Bloem J."/>
            <person name="Labutti K."/>
            <person name="Salamov A."/>
            <person name="Andreopoulos B."/>
            <person name="Baker S."/>
            <person name="Barry K."/>
            <person name="Bills G."/>
            <person name="Bluhm B."/>
            <person name="Cannon C."/>
            <person name="Castanera R."/>
            <person name="Culley D."/>
            <person name="Daum C."/>
            <person name="Ezra D."/>
            <person name="Gonzalez J."/>
            <person name="Henrissat B."/>
            <person name="Kuo A."/>
            <person name="Liang C."/>
            <person name="Lipzen A."/>
            <person name="Lutzoni F."/>
            <person name="Magnuson J."/>
            <person name="Mondo S."/>
            <person name="Nolan M."/>
            <person name="Ohm R."/>
            <person name="Pangilinan J."/>
            <person name="Park H.-J."/>
            <person name="Ramirez L."/>
            <person name="Alfaro M."/>
            <person name="Sun H."/>
            <person name="Tritt A."/>
            <person name="Yoshinaga Y."/>
            <person name="Zwiers L.-H."/>
            <person name="Turgeon B."/>
            <person name="Goodwin S."/>
            <person name="Spatafora J."/>
            <person name="Crous P."/>
            <person name="Grigoriev I."/>
        </authorList>
    </citation>
    <scope>NUCLEOTIDE SEQUENCE</scope>
    <source>
        <strain evidence="2">CBS 161.51</strain>
    </source>
</reference>
<dbReference type="EMBL" id="ML975998">
    <property type="protein sequence ID" value="KAF1947387.1"/>
    <property type="molecule type" value="Genomic_DNA"/>
</dbReference>
<dbReference type="OrthoDB" id="5198631at2759"/>
<protein>
    <submittedName>
        <fullName evidence="2">Uncharacterized protein</fullName>
    </submittedName>
</protein>
<dbReference type="AlphaFoldDB" id="A0A6A5TER3"/>
<organism evidence="2 3">
    <name type="scientific">Clathrospora elynae</name>
    <dbReference type="NCBI Taxonomy" id="706981"/>
    <lineage>
        <taxon>Eukaryota</taxon>
        <taxon>Fungi</taxon>
        <taxon>Dikarya</taxon>
        <taxon>Ascomycota</taxon>
        <taxon>Pezizomycotina</taxon>
        <taxon>Dothideomycetes</taxon>
        <taxon>Pleosporomycetidae</taxon>
        <taxon>Pleosporales</taxon>
        <taxon>Diademaceae</taxon>
        <taxon>Clathrospora</taxon>
    </lineage>
</organism>
<dbReference type="Proteomes" id="UP000800038">
    <property type="component" value="Unassembled WGS sequence"/>
</dbReference>